<evidence type="ECO:0000256" key="1">
    <source>
        <dbReference type="SAM" id="MobiDB-lite"/>
    </source>
</evidence>
<name>A0A9Q1C876_HOLLE</name>
<accession>A0A9Q1C876</accession>
<dbReference type="AlphaFoldDB" id="A0A9Q1C876"/>
<protein>
    <submittedName>
        <fullName evidence="2">Uncharacterized protein</fullName>
    </submittedName>
</protein>
<evidence type="ECO:0000313" key="3">
    <source>
        <dbReference type="Proteomes" id="UP001152320"/>
    </source>
</evidence>
<dbReference type="Proteomes" id="UP001152320">
    <property type="component" value="Chromosome 6"/>
</dbReference>
<keyword evidence="3" id="KW-1185">Reference proteome</keyword>
<reference evidence="2" key="1">
    <citation type="submission" date="2021-10" db="EMBL/GenBank/DDBJ databases">
        <title>Tropical sea cucumber genome reveals ecological adaptation and Cuvierian tubules defense mechanism.</title>
        <authorList>
            <person name="Chen T."/>
        </authorList>
    </citation>
    <scope>NUCLEOTIDE SEQUENCE</scope>
    <source>
        <strain evidence="2">Nanhai2018</strain>
        <tissue evidence="2">Muscle</tissue>
    </source>
</reference>
<gene>
    <name evidence="2" type="ORF">HOLleu_14423</name>
</gene>
<organism evidence="2 3">
    <name type="scientific">Holothuria leucospilota</name>
    <name type="common">Black long sea cucumber</name>
    <name type="synonym">Mertensiothuria leucospilota</name>
    <dbReference type="NCBI Taxonomy" id="206669"/>
    <lineage>
        <taxon>Eukaryota</taxon>
        <taxon>Metazoa</taxon>
        <taxon>Echinodermata</taxon>
        <taxon>Eleutherozoa</taxon>
        <taxon>Echinozoa</taxon>
        <taxon>Holothuroidea</taxon>
        <taxon>Aspidochirotacea</taxon>
        <taxon>Aspidochirotida</taxon>
        <taxon>Holothuriidae</taxon>
        <taxon>Holothuria</taxon>
    </lineage>
</organism>
<feature type="compositionally biased region" description="Basic residues" evidence="1">
    <location>
        <begin position="167"/>
        <end position="181"/>
    </location>
</feature>
<feature type="region of interest" description="Disordered" evidence="1">
    <location>
        <begin position="158"/>
        <end position="181"/>
    </location>
</feature>
<comment type="caution">
    <text evidence="2">The sequence shown here is derived from an EMBL/GenBank/DDBJ whole genome shotgun (WGS) entry which is preliminary data.</text>
</comment>
<dbReference type="EMBL" id="JAIZAY010000006">
    <property type="protein sequence ID" value="KAJ8040195.1"/>
    <property type="molecule type" value="Genomic_DNA"/>
</dbReference>
<sequence>MDSLIPDIPLSKTPQTKNLVYNQARRAHQERIQKGYVSRTTPSRRLNLIQPLSPRSKPHQSDIGDQALDHQLKMGNIPKHLQVQRNLPKLSGSLACSEELRDIWDSHLQRAGKRLGQAWRQERSRKAKRLKESQLRPREYNEGTEAKNLLQLLLKRSSKRCEDRVSHRQKKAEKRHHPYKR</sequence>
<proteinExistence type="predicted"/>
<evidence type="ECO:0000313" key="2">
    <source>
        <dbReference type="EMBL" id="KAJ8040195.1"/>
    </source>
</evidence>